<dbReference type="EMBL" id="JH767138">
    <property type="protein sequence ID" value="EQC39719.1"/>
    <property type="molecule type" value="Genomic_DNA"/>
</dbReference>
<dbReference type="PANTHER" id="PTHR43026">
    <property type="entry name" value="2-HYDROXYACID DEHYDROGENASE HOMOLOG 1-RELATED"/>
    <property type="match status" value="1"/>
</dbReference>
<dbReference type="PANTHER" id="PTHR43026:SF1">
    <property type="entry name" value="2-HYDROXYACID DEHYDROGENASE HOMOLOG 1-RELATED"/>
    <property type="match status" value="1"/>
</dbReference>
<dbReference type="OrthoDB" id="67916at2759"/>
<dbReference type="STRING" id="1156394.T0QNN4"/>
<keyword evidence="4" id="KW-1185">Reference proteome</keyword>
<proteinExistence type="predicted"/>
<dbReference type="Proteomes" id="UP000030762">
    <property type="component" value="Unassembled WGS sequence"/>
</dbReference>
<dbReference type="InterPro" id="IPR006139">
    <property type="entry name" value="D-isomer_2_OHA_DH_cat_dom"/>
</dbReference>
<dbReference type="InParanoid" id="T0QNN4"/>
<protein>
    <recommendedName>
        <fullName evidence="2">D-isomer specific 2-hydroxyacid dehydrogenase catalytic domain-containing protein</fullName>
    </recommendedName>
</protein>
<dbReference type="GO" id="GO:0051287">
    <property type="term" value="F:NAD binding"/>
    <property type="evidence" value="ECO:0007669"/>
    <property type="project" value="InterPro"/>
</dbReference>
<evidence type="ECO:0000313" key="4">
    <source>
        <dbReference type="Proteomes" id="UP000030762"/>
    </source>
</evidence>
<evidence type="ECO:0000313" key="3">
    <source>
        <dbReference type="EMBL" id="EQC39719.1"/>
    </source>
</evidence>
<sequence>MCHSCFCHQPPTCLMLKSLAAAKPVMARALRTASLSTKAPAAMRIAFFSDANYDTKTMQAMAAKEDIQHELHFFPHRLSLGTAPMAKDFDIAVDFVSGTVDAPVLKKLKEVGVRSVMLRSVGFDTVDLDSVA</sequence>
<feature type="domain" description="D-isomer specific 2-hydroxyacid dehydrogenase catalytic" evidence="2">
    <location>
        <begin position="54"/>
        <end position="130"/>
    </location>
</feature>
<dbReference type="AlphaFoldDB" id="T0QNN4"/>
<dbReference type="Pfam" id="PF00389">
    <property type="entry name" value="2-Hacid_dh"/>
    <property type="match status" value="1"/>
</dbReference>
<dbReference type="VEuPathDB" id="FungiDB:SDRG_03147"/>
<reference evidence="3 4" key="1">
    <citation type="submission" date="2012-04" db="EMBL/GenBank/DDBJ databases">
        <title>The Genome Sequence of Saprolegnia declina VS20.</title>
        <authorList>
            <consortium name="The Broad Institute Genome Sequencing Platform"/>
            <person name="Russ C."/>
            <person name="Nusbaum C."/>
            <person name="Tyler B."/>
            <person name="van West P."/>
            <person name="Dieguez-Uribeondo J."/>
            <person name="de Bruijn I."/>
            <person name="Tripathy S."/>
            <person name="Jiang R."/>
            <person name="Young S.K."/>
            <person name="Zeng Q."/>
            <person name="Gargeya S."/>
            <person name="Fitzgerald M."/>
            <person name="Haas B."/>
            <person name="Abouelleil A."/>
            <person name="Alvarado L."/>
            <person name="Arachchi H.M."/>
            <person name="Berlin A."/>
            <person name="Chapman S.B."/>
            <person name="Goldberg J."/>
            <person name="Griggs A."/>
            <person name="Gujja S."/>
            <person name="Hansen M."/>
            <person name="Howarth C."/>
            <person name="Imamovic A."/>
            <person name="Larimer J."/>
            <person name="McCowen C."/>
            <person name="Montmayeur A."/>
            <person name="Murphy C."/>
            <person name="Neiman D."/>
            <person name="Pearson M."/>
            <person name="Priest M."/>
            <person name="Roberts A."/>
            <person name="Saif S."/>
            <person name="Shea T."/>
            <person name="Sisk P."/>
            <person name="Sykes S."/>
            <person name="Wortman J."/>
            <person name="Nusbaum C."/>
            <person name="Birren B."/>
        </authorList>
    </citation>
    <scope>NUCLEOTIDE SEQUENCE [LARGE SCALE GENOMIC DNA]</scope>
    <source>
        <strain evidence="3 4">VS20</strain>
    </source>
</reference>
<dbReference type="OMA" id="HELHFFP"/>
<accession>T0QNN4</accession>
<evidence type="ECO:0000256" key="1">
    <source>
        <dbReference type="ARBA" id="ARBA00023027"/>
    </source>
</evidence>
<dbReference type="SUPFAM" id="SSF52283">
    <property type="entry name" value="Formate/glycerate dehydrogenase catalytic domain-like"/>
    <property type="match status" value="1"/>
</dbReference>
<dbReference type="Gene3D" id="3.40.50.720">
    <property type="entry name" value="NAD(P)-binding Rossmann-like Domain"/>
    <property type="match status" value="1"/>
</dbReference>
<organism evidence="3 4">
    <name type="scientific">Saprolegnia diclina (strain VS20)</name>
    <dbReference type="NCBI Taxonomy" id="1156394"/>
    <lineage>
        <taxon>Eukaryota</taxon>
        <taxon>Sar</taxon>
        <taxon>Stramenopiles</taxon>
        <taxon>Oomycota</taxon>
        <taxon>Saprolegniomycetes</taxon>
        <taxon>Saprolegniales</taxon>
        <taxon>Saprolegniaceae</taxon>
        <taxon>Saprolegnia</taxon>
    </lineage>
</organism>
<dbReference type="GeneID" id="19943874"/>
<gene>
    <name evidence="3" type="ORF">SDRG_03147</name>
</gene>
<dbReference type="GO" id="GO:0008720">
    <property type="term" value="F:D-lactate dehydrogenase (NAD+) activity"/>
    <property type="evidence" value="ECO:0007669"/>
    <property type="project" value="TreeGrafter"/>
</dbReference>
<dbReference type="InterPro" id="IPR058205">
    <property type="entry name" value="D-LDH-like"/>
</dbReference>
<evidence type="ECO:0000259" key="2">
    <source>
        <dbReference type="Pfam" id="PF00389"/>
    </source>
</evidence>
<dbReference type="RefSeq" id="XP_008606991.1">
    <property type="nucleotide sequence ID" value="XM_008608769.1"/>
</dbReference>
<name>T0QNN4_SAPDV</name>
<keyword evidence="1" id="KW-0520">NAD</keyword>